<dbReference type="EMBL" id="AP021857">
    <property type="protein sequence ID" value="BBO22077.1"/>
    <property type="molecule type" value="Genomic_DNA"/>
</dbReference>
<dbReference type="SUPFAM" id="SSF81301">
    <property type="entry name" value="Nucleotidyltransferase"/>
    <property type="match status" value="1"/>
</dbReference>
<dbReference type="Proteomes" id="UP000662914">
    <property type="component" value="Chromosome"/>
</dbReference>
<reference evidence="1" key="1">
    <citation type="journal article" name="DNA Res.">
        <title>The physiological potential of anammox bacteria as revealed by their core genome structure.</title>
        <authorList>
            <person name="Okubo T."/>
            <person name="Toyoda A."/>
            <person name="Fukuhara K."/>
            <person name="Uchiyama I."/>
            <person name="Harigaya Y."/>
            <person name="Kuroiwa M."/>
            <person name="Suzuki T."/>
            <person name="Murakami Y."/>
            <person name="Suwa Y."/>
            <person name="Takami H."/>
        </authorList>
    </citation>
    <scope>NUCLEOTIDE SEQUENCE</scope>
    <source>
        <strain evidence="1">317325-3</strain>
    </source>
</reference>
<protein>
    <submittedName>
        <fullName evidence="1">Uncharacterized protein</fullName>
    </submittedName>
</protein>
<dbReference type="Gene3D" id="3.30.460.40">
    <property type="match status" value="1"/>
</dbReference>
<sequence length="166" mass="18562">MKTAELLQSLSDNHVEYVLVGGLAVQLHGYLRATFDIDLVLAMNDGNLSRFIEVAKQYGLVPVIPEPIDALRDADRIDRWHREKGMLAFALREPGAGGGVVDVLVRPEVSFERLMANAIAGDLFGRRVWIASIDDLLDMKRIANRTKDRLDIEALEKIRRGEDPNA</sequence>
<evidence type="ECO:0000313" key="1">
    <source>
        <dbReference type="EMBL" id="BBO22077.1"/>
    </source>
</evidence>
<accession>A0A809S0L9</accession>
<organism evidence="1 2">
    <name type="scientific">Candidatus Desulfobacillus denitrificans</name>
    <dbReference type="NCBI Taxonomy" id="2608985"/>
    <lineage>
        <taxon>Bacteria</taxon>
        <taxon>Pseudomonadati</taxon>
        <taxon>Pseudomonadota</taxon>
        <taxon>Betaproteobacteria</taxon>
        <taxon>Candidatus Desulfobacillus</taxon>
    </lineage>
</organism>
<dbReference type="InterPro" id="IPR043519">
    <property type="entry name" value="NT_sf"/>
</dbReference>
<dbReference type="KEGG" id="ddz:DSYM_27760"/>
<gene>
    <name evidence="1" type="ORF">DSYM_27760</name>
</gene>
<proteinExistence type="predicted"/>
<dbReference type="AlphaFoldDB" id="A0A809S0L9"/>
<evidence type="ECO:0000313" key="2">
    <source>
        <dbReference type="Proteomes" id="UP000662914"/>
    </source>
</evidence>
<name>A0A809S0L9_9PROT</name>